<sequence>MTSNEQPETEYHDVGEFVHNYLTGLYQRQVTDINDTVWCPEWWRHKEAVARLEAVWRAFEFFRQDPTTGMSIWLLNHADKHMAVLFDPKGPFKYCSVRHGHKEMLTRLPVATYPEGLFSNPDEYSRTT</sequence>
<dbReference type="Proteomes" id="UP000290439">
    <property type="component" value="Chromosome"/>
</dbReference>
<dbReference type="Pfam" id="PF16259">
    <property type="entry name" value="DUF4913"/>
    <property type="match status" value="1"/>
</dbReference>
<gene>
    <name evidence="1" type="ORF">NCTC10797_02246</name>
</gene>
<evidence type="ECO:0000313" key="2">
    <source>
        <dbReference type="Proteomes" id="UP000290439"/>
    </source>
</evidence>
<protein>
    <submittedName>
        <fullName evidence="1">Uncharacterized protein</fullName>
    </submittedName>
</protein>
<dbReference type="InterPro" id="IPR032584">
    <property type="entry name" value="DUF4913"/>
</dbReference>
<evidence type="ECO:0000313" key="1">
    <source>
        <dbReference type="EMBL" id="VFA98479.1"/>
    </source>
</evidence>
<dbReference type="GeneID" id="57070483"/>
<dbReference type="AlphaFoldDB" id="A0A2L2JTF8"/>
<reference evidence="1 2" key="1">
    <citation type="submission" date="2019-02" db="EMBL/GenBank/DDBJ databases">
        <authorList>
            <consortium name="Pathogen Informatics"/>
        </authorList>
    </citation>
    <scope>NUCLEOTIDE SEQUENCE [LARGE SCALE GENOMIC DNA]</scope>
    <source>
        <strain evidence="1 2">3012STDY6756504</strain>
    </source>
</reference>
<dbReference type="OrthoDB" id="4570343at2"/>
<dbReference type="EMBL" id="LR215973">
    <property type="protein sequence ID" value="VFA98479.1"/>
    <property type="molecule type" value="Genomic_DNA"/>
</dbReference>
<organism evidence="1 2">
    <name type="scientific">Nocardia cyriacigeorgica</name>
    <dbReference type="NCBI Taxonomy" id="135487"/>
    <lineage>
        <taxon>Bacteria</taxon>
        <taxon>Bacillati</taxon>
        <taxon>Actinomycetota</taxon>
        <taxon>Actinomycetes</taxon>
        <taxon>Mycobacteriales</taxon>
        <taxon>Nocardiaceae</taxon>
        <taxon>Nocardia</taxon>
    </lineage>
</organism>
<name>A0A2L2JTF8_9NOCA</name>
<accession>A0A2L2JTF8</accession>
<proteinExistence type="predicted"/>
<dbReference type="RefSeq" id="WP_036537879.1">
    <property type="nucleotide sequence ID" value="NZ_CAWPGX010000126.1"/>
</dbReference>